<evidence type="ECO:0000313" key="3">
    <source>
        <dbReference type="Proteomes" id="UP000663829"/>
    </source>
</evidence>
<dbReference type="EMBL" id="CAJOBC010066199">
    <property type="protein sequence ID" value="CAF4227003.1"/>
    <property type="molecule type" value="Genomic_DNA"/>
</dbReference>
<accession>A0A815HM48</accession>
<comment type="caution">
    <text evidence="1">The sequence shown here is derived from an EMBL/GenBank/DDBJ whole genome shotgun (WGS) entry which is preliminary data.</text>
</comment>
<dbReference type="EMBL" id="CAJNOQ010015070">
    <property type="protein sequence ID" value="CAF1354323.1"/>
    <property type="molecule type" value="Genomic_DNA"/>
</dbReference>
<reference evidence="1" key="1">
    <citation type="submission" date="2021-02" db="EMBL/GenBank/DDBJ databases">
        <authorList>
            <person name="Nowell W R."/>
        </authorList>
    </citation>
    <scope>NUCLEOTIDE SEQUENCE</scope>
</reference>
<proteinExistence type="predicted"/>
<organism evidence="1 3">
    <name type="scientific">Didymodactylos carnosus</name>
    <dbReference type="NCBI Taxonomy" id="1234261"/>
    <lineage>
        <taxon>Eukaryota</taxon>
        <taxon>Metazoa</taxon>
        <taxon>Spiralia</taxon>
        <taxon>Gnathifera</taxon>
        <taxon>Rotifera</taxon>
        <taxon>Eurotatoria</taxon>
        <taxon>Bdelloidea</taxon>
        <taxon>Philodinida</taxon>
        <taxon>Philodinidae</taxon>
        <taxon>Didymodactylos</taxon>
    </lineage>
</organism>
<dbReference type="OrthoDB" id="10210978at2759"/>
<name>A0A815HM48_9BILA</name>
<keyword evidence="3" id="KW-1185">Reference proteome</keyword>
<protein>
    <submittedName>
        <fullName evidence="1">Uncharacterized protein</fullName>
    </submittedName>
</protein>
<sequence>MNSDDKKHKDVLPLKIFDGAKISISSLTEASVSYIWLRRIKEIFLAMYKVDERFVQVDMDIAKQEMHDTCDRYIESVRPSSSTNE</sequence>
<dbReference type="AlphaFoldDB" id="A0A815HM48"/>
<dbReference type="Proteomes" id="UP000663829">
    <property type="component" value="Unassembled WGS sequence"/>
</dbReference>
<evidence type="ECO:0000313" key="2">
    <source>
        <dbReference type="EMBL" id="CAF4227003.1"/>
    </source>
</evidence>
<dbReference type="Proteomes" id="UP000681722">
    <property type="component" value="Unassembled WGS sequence"/>
</dbReference>
<gene>
    <name evidence="1" type="ORF">GPM918_LOCUS31069</name>
    <name evidence="2" type="ORF">SRO942_LOCUS31702</name>
</gene>
<feature type="non-terminal residue" evidence="1">
    <location>
        <position position="85"/>
    </location>
</feature>
<evidence type="ECO:0000313" key="1">
    <source>
        <dbReference type="EMBL" id="CAF1354323.1"/>
    </source>
</evidence>